<feature type="compositionally biased region" description="Polar residues" evidence="1">
    <location>
        <begin position="21"/>
        <end position="60"/>
    </location>
</feature>
<protein>
    <submittedName>
        <fullName evidence="2">Uncharacterized protein</fullName>
    </submittedName>
</protein>
<name>A0A8S8ZE37_SORMA</name>
<accession>A0A8S8ZE37</accession>
<dbReference type="EMBL" id="NMPR01000160">
    <property type="protein sequence ID" value="KAA8628867.1"/>
    <property type="molecule type" value="Genomic_DNA"/>
</dbReference>
<proteinExistence type="predicted"/>
<feature type="region of interest" description="Disordered" evidence="1">
    <location>
        <begin position="149"/>
        <end position="178"/>
    </location>
</feature>
<organism evidence="2 3">
    <name type="scientific">Sordaria macrospora</name>
    <dbReference type="NCBI Taxonomy" id="5147"/>
    <lineage>
        <taxon>Eukaryota</taxon>
        <taxon>Fungi</taxon>
        <taxon>Dikarya</taxon>
        <taxon>Ascomycota</taxon>
        <taxon>Pezizomycotina</taxon>
        <taxon>Sordariomycetes</taxon>
        <taxon>Sordariomycetidae</taxon>
        <taxon>Sordariales</taxon>
        <taxon>Sordariaceae</taxon>
        <taxon>Sordaria</taxon>
    </lineage>
</organism>
<sequence>MDTTKEVVQKLAKLNIEPSVRAQSQQQPSFTPERTSSLSHSNPLGLSLNASRQTDQSSRTPFGPASQAGLQAQSTKLEVFVATLNTLVGPNGSHNIPLRKPFKTISSNIANSLARGAKTTNNGHKTISGGITKFRDKMRMGVDKILRREPSTGPKRWLKEKDRRNDRSLTRTQRGGTISEGLKKRLGLKREGATLGVIKEEEVVEEVVVVVEEDKEKEIKMVKDVKMEDSTRIDEDKLMEG</sequence>
<reference evidence="2 3" key="1">
    <citation type="submission" date="2017-07" db="EMBL/GenBank/DDBJ databases">
        <title>Genome sequence of the Sordaria macrospora wild type strain R19027.</title>
        <authorList>
            <person name="Nowrousian M."/>
            <person name="Teichert I."/>
            <person name="Kueck U."/>
        </authorList>
    </citation>
    <scope>NUCLEOTIDE SEQUENCE [LARGE SCALE GENOMIC DNA]</scope>
    <source>
        <strain evidence="2 3">R19027</strain>
        <tissue evidence="2">Mycelium</tissue>
    </source>
</reference>
<comment type="caution">
    <text evidence="2">The sequence shown here is derived from an EMBL/GenBank/DDBJ whole genome shotgun (WGS) entry which is preliminary data.</text>
</comment>
<dbReference type="Proteomes" id="UP000433876">
    <property type="component" value="Unassembled WGS sequence"/>
</dbReference>
<dbReference type="AlphaFoldDB" id="A0A8S8ZE37"/>
<evidence type="ECO:0000313" key="3">
    <source>
        <dbReference type="Proteomes" id="UP000433876"/>
    </source>
</evidence>
<evidence type="ECO:0000313" key="2">
    <source>
        <dbReference type="EMBL" id="KAA8628867.1"/>
    </source>
</evidence>
<dbReference type="VEuPathDB" id="FungiDB:SMAC_05884"/>
<gene>
    <name evidence="2" type="ORF">SMACR_05884</name>
</gene>
<feature type="region of interest" description="Disordered" evidence="1">
    <location>
        <begin position="18"/>
        <end position="69"/>
    </location>
</feature>
<evidence type="ECO:0000256" key="1">
    <source>
        <dbReference type="SAM" id="MobiDB-lite"/>
    </source>
</evidence>
<feature type="compositionally biased region" description="Basic and acidic residues" evidence="1">
    <location>
        <begin position="157"/>
        <end position="169"/>
    </location>
</feature>
<dbReference type="OMA" id="TTSITKC"/>